<dbReference type="CDD" id="cd16964">
    <property type="entry name" value="YqgF"/>
    <property type="match status" value="1"/>
</dbReference>
<evidence type="ECO:0000256" key="4">
    <source>
        <dbReference type="ARBA" id="ARBA00022801"/>
    </source>
</evidence>
<dbReference type="NCBIfam" id="TIGR00250">
    <property type="entry name" value="RNAse_H_YqgF"/>
    <property type="match status" value="1"/>
</dbReference>
<keyword evidence="8" id="KW-1185">Reference proteome</keyword>
<comment type="similarity">
    <text evidence="5">Belongs to the YqgF HJR family.</text>
</comment>
<comment type="function">
    <text evidence="5">Could be a nuclease involved in processing of the 5'-end of pre-16S rRNA.</text>
</comment>
<sequence length="148" mass="16411">MSTGGTPAPVCVLGFDVGARRTGVAVGNTLSMSARALAVLAVNEGQPDWSHCDRLLREWSPQRLIVGEPLTLEGEVQPATQRARRFARALEQRYRLPVELVDERSSSREADRRFAQARSEGRAKRSHAELLDALAAQIILERWLGQHD</sequence>
<dbReference type="STRING" id="265719.SAMN04488509_101731"/>
<name>A0A1G6SXT7_9GAMM</name>
<evidence type="ECO:0000259" key="6">
    <source>
        <dbReference type="SMART" id="SM00732"/>
    </source>
</evidence>
<evidence type="ECO:0000256" key="1">
    <source>
        <dbReference type="ARBA" id="ARBA00022490"/>
    </source>
</evidence>
<dbReference type="InterPro" id="IPR012337">
    <property type="entry name" value="RNaseH-like_sf"/>
</dbReference>
<evidence type="ECO:0000256" key="3">
    <source>
        <dbReference type="ARBA" id="ARBA00022722"/>
    </source>
</evidence>
<dbReference type="EMBL" id="FNAG01000001">
    <property type="protein sequence ID" value="SDD21027.1"/>
    <property type="molecule type" value="Genomic_DNA"/>
</dbReference>
<keyword evidence="4 5" id="KW-0378">Hydrolase</keyword>
<dbReference type="SUPFAM" id="SSF53098">
    <property type="entry name" value="Ribonuclease H-like"/>
    <property type="match status" value="1"/>
</dbReference>
<gene>
    <name evidence="7" type="ORF">SAMN04488509_101731</name>
</gene>
<keyword evidence="1 5" id="KW-0963">Cytoplasm</keyword>
<evidence type="ECO:0000313" key="7">
    <source>
        <dbReference type="EMBL" id="SDD21027.1"/>
    </source>
</evidence>
<dbReference type="Proteomes" id="UP000199603">
    <property type="component" value="Unassembled WGS sequence"/>
</dbReference>
<organism evidence="7 8">
    <name type="scientific">Aquimonas voraii</name>
    <dbReference type="NCBI Taxonomy" id="265719"/>
    <lineage>
        <taxon>Bacteria</taxon>
        <taxon>Pseudomonadati</taxon>
        <taxon>Pseudomonadota</taxon>
        <taxon>Gammaproteobacteria</taxon>
        <taxon>Lysobacterales</taxon>
        <taxon>Lysobacteraceae</taxon>
        <taxon>Aquimonas</taxon>
    </lineage>
</organism>
<dbReference type="EC" id="3.1.-.-" evidence="5"/>
<dbReference type="Gene3D" id="3.30.420.140">
    <property type="entry name" value="YqgF/RNase H-like domain"/>
    <property type="match status" value="1"/>
</dbReference>
<dbReference type="GO" id="GO:0016788">
    <property type="term" value="F:hydrolase activity, acting on ester bonds"/>
    <property type="evidence" value="ECO:0007669"/>
    <property type="project" value="UniProtKB-UniRule"/>
</dbReference>
<evidence type="ECO:0000313" key="8">
    <source>
        <dbReference type="Proteomes" id="UP000199603"/>
    </source>
</evidence>
<evidence type="ECO:0000256" key="5">
    <source>
        <dbReference type="HAMAP-Rule" id="MF_00651"/>
    </source>
</evidence>
<dbReference type="GO" id="GO:0004518">
    <property type="term" value="F:nuclease activity"/>
    <property type="evidence" value="ECO:0007669"/>
    <property type="project" value="UniProtKB-KW"/>
</dbReference>
<dbReference type="SMART" id="SM00732">
    <property type="entry name" value="YqgFc"/>
    <property type="match status" value="1"/>
</dbReference>
<dbReference type="PANTHER" id="PTHR33317:SF4">
    <property type="entry name" value="POLYNUCLEOTIDYL TRANSFERASE, RIBONUCLEASE H-LIKE SUPERFAMILY PROTEIN"/>
    <property type="match status" value="1"/>
</dbReference>
<dbReference type="InterPro" id="IPR006641">
    <property type="entry name" value="YqgF/RNaseH-like_dom"/>
</dbReference>
<dbReference type="Pfam" id="PF03652">
    <property type="entry name" value="RuvX"/>
    <property type="match status" value="1"/>
</dbReference>
<dbReference type="HAMAP" id="MF_00651">
    <property type="entry name" value="Nuclease_YqgF"/>
    <property type="match status" value="1"/>
</dbReference>
<dbReference type="InterPro" id="IPR037027">
    <property type="entry name" value="YqgF/RNaseH-like_dom_sf"/>
</dbReference>
<comment type="subcellular location">
    <subcellularLocation>
        <location evidence="5">Cytoplasm</location>
    </subcellularLocation>
</comment>
<proteinExistence type="inferred from homology"/>
<dbReference type="PANTHER" id="PTHR33317">
    <property type="entry name" value="POLYNUCLEOTIDYL TRANSFERASE, RIBONUCLEASE H-LIKE SUPERFAMILY PROTEIN"/>
    <property type="match status" value="1"/>
</dbReference>
<protein>
    <recommendedName>
        <fullName evidence="5">Putative pre-16S rRNA nuclease</fullName>
        <ecNumber evidence="5">3.1.-.-</ecNumber>
    </recommendedName>
</protein>
<keyword evidence="2 5" id="KW-0690">Ribosome biogenesis</keyword>
<accession>A0A1G6SXT7</accession>
<dbReference type="GO" id="GO:0005829">
    <property type="term" value="C:cytosol"/>
    <property type="evidence" value="ECO:0007669"/>
    <property type="project" value="TreeGrafter"/>
</dbReference>
<keyword evidence="3 5" id="KW-0540">Nuclease</keyword>
<dbReference type="AlphaFoldDB" id="A0A1G6SXT7"/>
<reference evidence="7 8" key="1">
    <citation type="submission" date="2016-10" db="EMBL/GenBank/DDBJ databases">
        <authorList>
            <person name="de Groot N.N."/>
        </authorList>
    </citation>
    <scope>NUCLEOTIDE SEQUENCE [LARGE SCALE GENOMIC DNA]</scope>
    <source>
        <strain evidence="7 8">DSM 16957</strain>
    </source>
</reference>
<evidence type="ECO:0000256" key="2">
    <source>
        <dbReference type="ARBA" id="ARBA00022517"/>
    </source>
</evidence>
<feature type="domain" description="YqgF/RNase H-like" evidence="6">
    <location>
        <begin position="10"/>
        <end position="110"/>
    </location>
</feature>
<dbReference type="RefSeq" id="WP_091238940.1">
    <property type="nucleotide sequence ID" value="NZ_FNAG01000001.1"/>
</dbReference>
<dbReference type="GO" id="GO:0000967">
    <property type="term" value="P:rRNA 5'-end processing"/>
    <property type="evidence" value="ECO:0007669"/>
    <property type="project" value="UniProtKB-UniRule"/>
</dbReference>
<dbReference type="OrthoDB" id="9796140at2"/>
<dbReference type="InterPro" id="IPR005227">
    <property type="entry name" value="YqgF"/>
</dbReference>